<sequence>MACGFFEFLWTDGNIQHLRGSITLVCLDAHVFCPIAGKTGGNRPGISLRFFPVSR</sequence>
<reference evidence="1 2" key="1">
    <citation type="submission" date="2016-01" db="EMBL/GenBank/DDBJ databases">
        <title>Genome Sequences of Twelve Sporeforming Bacillus Species Isolated from Foods.</title>
        <authorList>
            <person name="Berendsen E.M."/>
            <person name="Wells-Bennik M.H."/>
            <person name="Krawcyk A.O."/>
            <person name="De Jong A."/>
            <person name="Holsappel S."/>
            <person name="Eijlander R.T."/>
            <person name="Kuipers O.P."/>
        </authorList>
    </citation>
    <scope>NUCLEOTIDE SEQUENCE [LARGE SCALE GENOMIC DNA]</scope>
    <source>
        <strain evidence="1 2">B4099</strain>
    </source>
</reference>
<name>A0A150KHD2_HEYCO</name>
<dbReference type="AlphaFoldDB" id="A0A150KHD2"/>
<protein>
    <submittedName>
        <fullName evidence="1">Uncharacterized protein</fullName>
    </submittedName>
</protein>
<dbReference type="Proteomes" id="UP000075304">
    <property type="component" value="Unassembled WGS sequence"/>
</dbReference>
<comment type="caution">
    <text evidence="1">The sequence shown here is derived from an EMBL/GenBank/DDBJ whole genome shotgun (WGS) entry which is preliminary data.</text>
</comment>
<dbReference type="PATRIC" id="fig|1398.25.peg.1690"/>
<organism evidence="1 2">
    <name type="scientific">Heyndrickxia coagulans</name>
    <name type="common">Weizmannia coagulans</name>
    <dbReference type="NCBI Taxonomy" id="1398"/>
    <lineage>
        <taxon>Bacteria</taxon>
        <taxon>Bacillati</taxon>
        <taxon>Bacillota</taxon>
        <taxon>Bacilli</taxon>
        <taxon>Bacillales</taxon>
        <taxon>Bacillaceae</taxon>
        <taxon>Heyndrickxia</taxon>
    </lineage>
</organism>
<gene>
    <name evidence="1" type="ORF">B4099_2029</name>
</gene>
<evidence type="ECO:0000313" key="1">
    <source>
        <dbReference type="EMBL" id="KYC71829.1"/>
    </source>
</evidence>
<evidence type="ECO:0000313" key="2">
    <source>
        <dbReference type="Proteomes" id="UP000075304"/>
    </source>
</evidence>
<dbReference type="EMBL" id="LQYI01000023">
    <property type="protein sequence ID" value="KYC71829.1"/>
    <property type="molecule type" value="Genomic_DNA"/>
</dbReference>
<proteinExistence type="predicted"/>
<accession>A0A150KHD2</accession>